<dbReference type="InterPro" id="IPR050361">
    <property type="entry name" value="MPP/UQCRC_Complex"/>
</dbReference>
<evidence type="ECO:0000259" key="6">
    <source>
        <dbReference type="Pfam" id="PF05193"/>
    </source>
</evidence>
<dbReference type="EMBL" id="BDGG01000009">
    <property type="protein sequence ID" value="GAV02942.1"/>
    <property type="molecule type" value="Genomic_DNA"/>
</dbReference>
<dbReference type="Gene3D" id="3.30.830.10">
    <property type="entry name" value="Metalloenzyme, LuxS/M16 peptidase-like"/>
    <property type="match status" value="2"/>
</dbReference>
<evidence type="ECO:0000256" key="3">
    <source>
        <dbReference type="ARBA" id="ARBA00023128"/>
    </source>
</evidence>
<evidence type="ECO:0000256" key="1">
    <source>
        <dbReference type="ARBA" id="ARBA00004173"/>
    </source>
</evidence>
<evidence type="ECO:0000256" key="4">
    <source>
        <dbReference type="SAM" id="MobiDB-lite"/>
    </source>
</evidence>
<accession>A0A1D1VMU6</accession>
<dbReference type="OrthoDB" id="6369905at2759"/>
<dbReference type="STRING" id="947166.A0A1D1VMU6"/>
<sequence length="501" mass="54345">MYIAKRGFAKLTDTAKAAAQAAASQSRSGSDRSPSSSSSSSPRSSSHSQHPHFGHEGHVLRVTRLPNDLLVATEDHASPLARICVAVKAGSRYEPAELPGLTHHLRGVASCATKQCSAFGLSRNLEQLGASFRASTTRDLMLYTLEVSRQNLKEAIKFLSYATTQQEFKAWEVHDAQDRLLVDLDILKIHPEVRLVELLHKAAYRDGLKNSLYAPRFTAGNYHGSMLTEFAKATFKTNRMAISGVGVSHDELLNYAQKYFKMDVGEKEHALTPWSAVTNIEPVDHRVHHINGGNIVSEPARYGGGEAYEETIDCLTYAAYVTEGPGLNEPRQLLALKLLQHVIGGSSKIKWGRGVSPLARAAASATNEPFAVNPVSFDHADSSLFGVAVVCNPKDARNVLRATIDILHGKEGVDQQRLEQAKNRLASAILMGHESGAELVQDMATQALINKQILTPEDAANMVGKISLEELIMAAKHALAGRATFAAVGNLAYCPRLDDVA</sequence>
<dbReference type="Proteomes" id="UP000186922">
    <property type="component" value="Unassembled WGS sequence"/>
</dbReference>
<evidence type="ECO:0008006" key="9">
    <source>
        <dbReference type="Google" id="ProtNLM"/>
    </source>
</evidence>
<feature type="compositionally biased region" description="Low complexity" evidence="4">
    <location>
        <begin position="17"/>
        <end position="48"/>
    </location>
</feature>
<dbReference type="FunFam" id="3.30.830.10:FF:000039">
    <property type="entry name" value="Ubiquinol-cytochrome c reductase core subunit 2"/>
    <property type="match status" value="1"/>
</dbReference>
<dbReference type="PANTHER" id="PTHR11851">
    <property type="entry name" value="METALLOPROTEASE"/>
    <property type="match status" value="1"/>
</dbReference>
<dbReference type="GO" id="GO:0016020">
    <property type="term" value="C:membrane"/>
    <property type="evidence" value="ECO:0007669"/>
    <property type="project" value="UniProtKB-ARBA"/>
</dbReference>
<comment type="caution">
    <text evidence="7">The sequence shown here is derived from an EMBL/GenBank/DDBJ whole genome shotgun (WGS) entry which is preliminary data.</text>
</comment>
<dbReference type="InterPro" id="IPR011765">
    <property type="entry name" value="Pept_M16_N"/>
</dbReference>
<reference evidence="7 8" key="1">
    <citation type="journal article" date="2016" name="Nat. Commun.">
        <title>Extremotolerant tardigrade genome and improved radiotolerance of human cultured cells by tardigrade-unique protein.</title>
        <authorList>
            <person name="Hashimoto T."/>
            <person name="Horikawa D.D."/>
            <person name="Saito Y."/>
            <person name="Kuwahara H."/>
            <person name="Kozuka-Hata H."/>
            <person name="Shin-I T."/>
            <person name="Minakuchi Y."/>
            <person name="Ohishi K."/>
            <person name="Motoyama A."/>
            <person name="Aizu T."/>
            <person name="Enomoto A."/>
            <person name="Kondo K."/>
            <person name="Tanaka S."/>
            <person name="Hara Y."/>
            <person name="Koshikawa S."/>
            <person name="Sagara H."/>
            <person name="Miura T."/>
            <person name="Yokobori S."/>
            <person name="Miyagawa K."/>
            <person name="Suzuki Y."/>
            <person name="Kubo T."/>
            <person name="Oyama M."/>
            <person name="Kohara Y."/>
            <person name="Fujiyama A."/>
            <person name="Arakawa K."/>
            <person name="Katayama T."/>
            <person name="Toyoda A."/>
            <person name="Kunieda T."/>
        </authorList>
    </citation>
    <scope>NUCLEOTIDE SEQUENCE [LARGE SCALE GENOMIC DNA]</scope>
    <source>
        <strain evidence="7 8">YOKOZUNA-1</strain>
    </source>
</reference>
<feature type="region of interest" description="Disordered" evidence="4">
    <location>
        <begin position="12"/>
        <end position="55"/>
    </location>
</feature>
<evidence type="ECO:0000256" key="2">
    <source>
        <dbReference type="ARBA" id="ARBA00022946"/>
    </source>
</evidence>
<organism evidence="7 8">
    <name type="scientific">Ramazzottius varieornatus</name>
    <name type="common">Water bear</name>
    <name type="synonym">Tardigrade</name>
    <dbReference type="NCBI Taxonomy" id="947166"/>
    <lineage>
        <taxon>Eukaryota</taxon>
        <taxon>Metazoa</taxon>
        <taxon>Ecdysozoa</taxon>
        <taxon>Tardigrada</taxon>
        <taxon>Eutardigrada</taxon>
        <taxon>Parachela</taxon>
        <taxon>Hypsibioidea</taxon>
        <taxon>Ramazzottiidae</taxon>
        <taxon>Ramazzottius</taxon>
    </lineage>
</organism>
<comment type="subcellular location">
    <subcellularLocation>
        <location evidence="1">Mitochondrion</location>
    </subcellularLocation>
</comment>
<feature type="domain" description="Peptidase M16 C-terminal" evidence="6">
    <location>
        <begin position="227"/>
        <end position="425"/>
    </location>
</feature>
<dbReference type="Pfam" id="PF05193">
    <property type="entry name" value="Peptidase_M16_C"/>
    <property type="match status" value="1"/>
</dbReference>
<dbReference type="InterPro" id="IPR011249">
    <property type="entry name" value="Metalloenz_LuxS/M16"/>
</dbReference>
<dbReference type="PANTHER" id="PTHR11851:SF226">
    <property type="entry name" value="CYTOCHROME B-C1 COMPLEX SUBUNIT 2, MITOCHONDRIAL"/>
    <property type="match status" value="1"/>
</dbReference>
<dbReference type="FunFam" id="3.30.830.10:FF:000021">
    <property type="entry name" value="Cytochrome b-c1 complex subunit 2"/>
    <property type="match status" value="1"/>
</dbReference>
<dbReference type="GO" id="GO:0005739">
    <property type="term" value="C:mitochondrion"/>
    <property type="evidence" value="ECO:0007669"/>
    <property type="project" value="UniProtKB-SubCell"/>
</dbReference>
<evidence type="ECO:0000313" key="8">
    <source>
        <dbReference type="Proteomes" id="UP000186922"/>
    </source>
</evidence>
<name>A0A1D1VMU6_RAMVA</name>
<keyword evidence="2" id="KW-0809">Transit peptide</keyword>
<evidence type="ECO:0000259" key="5">
    <source>
        <dbReference type="Pfam" id="PF00675"/>
    </source>
</evidence>
<dbReference type="InterPro" id="IPR007863">
    <property type="entry name" value="Peptidase_M16_C"/>
</dbReference>
<dbReference type="AlphaFoldDB" id="A0A1D1VMU6"/>
<dbReference type="Pfam" id="PF00675">
    <property type="entry name" value="Peptidase_M16"/>
    <property type="match status" value="1"/>
</dbReference>
<gene>
    <name evidence="7" type="primary">RvY_13444-1</name>
    <name evidence="7" type="synonym">RvY_13444.1</name>
    <name evidence="7" type="ORF">RvY_13444</name>
</gene>
<keyword evidence="3" id="KW-0496">Mitochondrion</keyword>
<dbReference type="GO" id="GO:0046872">
    <property type="term" value="F:metal ion binding"/>
    <property type="evidence" value="ECO:0007669"/>
    <property type="project" value="InterPro"/>
</dbReference>
<keyword evidence="8" id="KW-1185">Reference proteome</keyword>
<proteinExistence type="predicted"/>
<evidence type="ECO:0000313" key="7">
    <source>
        <dbReference type="EMBL" id="GAV02942.1"/>
    </source>
</evidence>
<dbReference type="SUPFAM" id="SSF63411">
    <property type="entry name" value="LuxS/MPP-like metallohydrolase"/>
    <property type="match status" value="2"/>
</dbReference>
<feature type="domain" description="Peptidase M16 N-terminal" evidence="5">
    <location>
        <begin position="71"/>
        <end position="215"/>
    </location>
</feature>
<protein>
    <recommendedName>
        <fullName evidence="9">Peptidase M16 N-terminal domain-containing protein</fullName>
    </recommendedName>
</protein>